<dbReference type="Proteomes" id="UP000192521">
    <property type="component" value="Unassembled WGS sequence"/>
</dbReference>
<name>A0A9P3T5J7_KLUIN</name>
<dbReference type="InterPro" id="IPR007813">
    <property type="entry name" value="PilN"/>
</dbReference>
<dbReference type="AlphaFoldDB" id="A0A9P3T5J7"/>
<dbReference type="InterPro" id="IPR052534">
    <property type="entry name" value="Extracell_DNA_Util/SecSys_Comp"/>
</dbReference>
<sequence length="179" mass="20985">MEQMINLLPWREQRQQACRRFWGRLLVSVVGMTALAIVLFHTKTGQDKQIATLWLQSDGQMLSALKAKQPHFQALRQLWLKQQARMQRHSHTRQWQQRLAGLAERMPDSAWLTEMHFQQGQFSVSGLARTFQSLSELEQALEMTDGFRLRQAGSTERDAQGRWQFHYQLNKEDEHAAQP</sequence>
<evidence type="ECO:0000313" key="3">
    <source>
        <dbReference type="EMBL" id="ORJ50104.1"/>
    </source>
</evidence>
<reference evidence="3 4" key="1">
    <citation type="submission" date="2017-02" db="EMBL/GenBank/DDBJ databases">
        <title>Draft genome sequence of a Kluyvera intermedia isolate from a patient with a pancreatic abscess.</title>
        <authorList>
            <person name="Thele R."/>
        </authorList>
    </citation>
    <scope>NUCLEOTIDE SEQUENCE [LARGE SCALE GENOMIC DNA]</scope>
    <source>
        <strain evidence="3 4">FOSA7093</strain>
    </source>
</reference>
<dbReference type="OrthoDB" id="6561867at2"/>
<keyword evidence="1" id="KW-0472">Membrane</keyword>
<keyword evidence="4" id="KW-1185">Reference proteome</keyword>
<dbReference type="EMBL" id="DACSUM010000005">
    <property type="protein sequence ID" value="HAT3580671.1"/>
    <property type="molecule type" value="Genomic_DNA"/>
</dbReference>
<dbReference type="RefSeq" id="WP_047372831.1">
    <property type="nucleotide sequence ID" value="NZ_CABMNU010000005.1"/>
</dbReference>
<keyword evidence="1" id="KW-1133">Transmembrane helix</keyword>
<dbReference type="Proteomes" id="UP000867740">
    <property type="component" value="Unassembled WGS sequence"/>
</dbReference>
<proteinExistence type="predicted"/>
<dbReference type="PANTHER" id="PTHR40278">
    <property type="entry name" value="DNA UTILIZATION PROTEIN HOFN"/>
    <property type="match status" value="1"/>
</dbReference>
<accession>A0A9P3T5J7</accession>
<evidence type="ECO:0000313" key="5">
    <source>
        <dbReference type="Proteomes" id="UP000867740"/>
    </source>
</evidence>
<comment type="caution">
    <text evidence="2">The sequence shown here is derived from an EMBL/GenBank/DDBJ whole genome shotgun (WGS) entry which is preliminary data.</text>
</comment>
<protein>
    <submittedName>
        <fullName evidence="2">Fimbrial assembly protein</fullName>
    </submittedName>
</protein>
<dbReference type="EMBL" id="MWPR01000015">
    <property type="protein sequence ID" value="ORJ50104.1"/>
    <property type="molecule type" value="Genomic_DNA"/>
</dbReference>
<evidence type="ECO:0000313" key="2">
    <source>
        <dbReference type="EMBL" id="HAT3580671.1"/>
    </source>
</evidence>
<reference evidence="2" key="2">
    <citation type="journal article" date="2018" name="Genome Biol.">
        <title>SKESA: strategic k-mer extension for scrupulous assemblies.</title>
        <authorList>
            <person name="Souvorov A."/>
            <person name="Agarwala R."/>
            <person name="Lipman D.J."/>
        </authorList>
    </citation>
    <scope>NUCLEOTIDE SEQUENCE</scope>
    <source>
        <strain evidence="2">CAVp300</strain>
    </source>
</reference>
<gene>
    <name evidence="3" type="ORF">B2M27_11975</name>
    <name evidence="2" type="ORF">I8531_000932</name>
</gene>
<organism evidence="2 5">
    <name type="scientific">Kluyvera intermedia</name>
    <name type="common">Enterobacter intermedius</name>
    <dbReference type="NCBI Taxonomy" id="61648"/>
    <lineage>
        <taxon>Bacteria</taxon>
        <taxon>Pseudomonadati</taxon>
        <taxon>Pseudomonadota</taxon>
        <taxon>Gammaproteobacteria</taxon>
        <taxon>Enterobacterales</taxon>
        <taxon>Enterobacteriaceae</taxon>
        <taxon>Kluyvera</taxon>
    </lineage>
</organism>
<keyword evidence="1" id="KW-0812">Transmembrane</keyword>
<evidence type="ECO:0000256" key="1">
    <source>
        <dbReference type="SAM" id="Phobius"/>
    </source>
</evidence>
<evidence type="ECO:0000313" key="4">
    <source>
        <dbReference type="Proteomes" id="UP000192521"/>
    </source>
</evidence>
<dbReference type="Pfam" id="PF05137">
    <property type="entry name" value="PilN"/>
    <property type="match status" value="1"/>
</dbReference>
<dbReference type="PANTHER" id="PTHR40278:SF1">
    <property type="entry name" value="DNA UTILIZATION PROTEIN HOFN"/>
    <property type="match status" value="1"/>
</dbReference>
<reference evidence="2" key="3">
    <citation type="submission" date="2020-10" db="EMBL/GenBank/DDBJ databases">
        <authorList>
            <consortium name="NCBI Pathogen Detection Project"/>
        </authorList>
    </citation>
    <scope>NUCLEOTIDE SEQUENCE</scope>
    <source>
        <strain evidence="2">CAVp300</strain>
    </source>
</reference>
<feature type="transmembrane region" description="Helical" evidence="1">
    <location>
        <begin position="21"/>
        <end position="40"/>
    </location>
</feature>